<dbReference type="HOGENOM" id="CLU_038034_1_1_0"/>
<evidence type="ECO:0000256" key="5">
    <source>
        <dbReference type="SAM" id="SignalP"/>
    </source>
</evidence>
<reference evidence="8" key="1">
    <citation type="submission" date="2010-05" db="EMBL/GenBank/DDBJ databases">
        <title>The complete genome of Truepera radiovictris DSM 17093.</title>
        <authorList>
            <consortium name="US DOE Joint Genome Institute (JGI-PGF)"/>
            <person name="Lucas S."/>
            <person name="Copeland A."/>
            <person name="Lapidus A."/>
            <person name="Glavina del Rio T."/>
            <person name="Dalin E."/>
            <person name="Tice H."/>
            <person name="Bruce D."/>
            <person name="Goodwin L."/>
            <person name="Pitluck S."/>
            <person name="Kyrpides N."/>
            <person name="Mavromatis K."/>
            <person name="Ovchinnikova G."/>
            <person name="Munk A.C."/>
            <person name="Detter J.C."/>
            <person name="Han C."/>
            <person name="Tapia R."/>
            <person name="Land M."/>
            <person name="Hauser L."/>
            <person name="Markowitz V."/>
            <person name="Cheng J.-F."/>
            <person name="Hugenholtz P."/>
            <person name="Woyke T."/>
            <person name="Wu D."/>
            <person name="Tindall B."/>
            <person name="Pomrenke H.G."/>
            <person name="Brambilla E."/>
            <person name="Klenk H.-P."/>
            <person name="Eisen J.A."/>
        </authorList>
    </citation>
    <scope>NUCLEOTIDE SEQUENCE [LARGE SCALE GENOMIC DNA]</scope>
    <source>
        <strain evidence="8">DSM 17093 / CIP 108686 / LMG 22925 / RQ-24</strain>
    </source>
</reference>
<dbReference type="Proteomes" id="UP000000379">
    <property type="component" value="Chromosome"/>
</dbReference>
<dbReference type="OrthoDB" id="1846031at2"/>
<dbReference type="Gene3D" id="3.40.50.1980">
    <property type="entry name" value="Nitrogenase molybdenum iron protein domain"/>
    <property type="match status" value="2"/>
</dbReference>
<dbReference type="InterPro" id="IPR002491">
    <property type="entry name" value="ABC_transptr_periplasmic_BD"/>
</dbReference>
<gene>
    <name evidence="7" type="ordered locus">Trad_1163</name>
</gene>
<dbReference type="EMBL" id="CP002049">
    <property type="protein sequence ID" value="ADI14288.1"/>
    <property type="molecule type" value="Genomic_DNA"/>
</dbReference>
<dbReference type="PANTHER" id="PTHR30532:SF24">
    <property type="entry name" value="FERRIC ENTEROBACTIN-BINDING PERIPLASMIC PROTEIN FEPB"/>
    <property type="match status" value="1"/>
</dbReference>
<name>D7CW25_TRURR</name>
<feature type="chain" id="PRO_5003094621" evidence="5">
    <location>
        <begin position="21"/>
        <end position="333"/>
    </location>
</feature>
<dbReference type="InterPro" id="IPR051313">
    <property type="entry name" value="Bact_iron-sidero_bind"/>
</dbReference>
<dbReference type="KEGG" id="tra:Trad_1163"/>
<comment type="similarity">
    <text evidence="2">Belongs to the bacterial solute-binding protein 8 family.</text>
</comment>
<dbReference type="Pfam" id="PF01497">
    <property type="entry name" value="Peripla_BP_2"/>
    <property type="match status" value="1"/>
</dbReference>
<accession>D7CW25</accession>
<dbReference type="STRING" id="649638.Trad_1163"/>
<dbReference type="AlphaFoldDB" id="D7CW25"/>
<reference evidence="7 8" key="2">
    <citation type="journal article" date="2011" name="Stand. Genomic Sci.">
        <title>Complete genome sequence of Truepera radiovictrix type strain (RQ-24).</title>
        <authorList>
            <person name="Ivanova N."/>
            <person name="Rohde C."/>
            <person name="Munk C."/>
            <person name="Nolan M."/>
            <person name="Lucas S."/>
            <person name="Del Rio T.G."/>
            <person name="Tice H."/>
            <person name="Deshpande S."/>
            <person name="Cheng J.F."/>
            <person name="Tapia R."/>
            <person name="Han C."/>
            <person name="Goodwin L."/>
            <person name="Pitluck S."/>
            <person name="Liolios K."/>
            <person name="Mavromatis K."/>
            <person name="Mikhailova N."/>
            <person name="Pati A."/>
            <person name="Chen A."/>
            <person name="Palaniappan K."/>
            <person name="Land M."/>
            <person name="Hauser L."/>
            <person name="Chang Y.J."/>
            <person name="Jeffries C.D."/>
            <person name="Brambilla E."/>
            <person name="Rohde M."/>
            <person name="Goker M."/>
            <person name="Tindall B.J."/>
            <person name="Woyke T."/>
            <person name="Bristow J."/>
            <person name="Eisen J.A."/>
            <person name="Markowitz V."/>
            <person name="Hugenholtz P."/>
            <person name="Kyrpides N.C."/>
            <person name="Klenk H.P."/>
            <person name="Lapidus A."/>
        </authorList>
    </citation>
    <scope>NUCLEOTIDE SEQUENCE [LARGE SCALE GENOMIC DNA]</scope>
    <source>
        <strain evidence="8">DSM 17093 / CIP 108686 / LMG 22925 / RQ-24</strain>
    </source>
</reference>
<dbReference type="PANTHER" id="PTHR30532">
    <property type="entry name" value="IRON III DICITRATE-BINDING PERIPLASMIC PROTEIN"/>
    <property type="match status" value="1"/>
</dbReference>
<evidence type="ECO:0000256" key="1">
    <source>
        <dbReference type="ARBA" id="ARBA00004196"/>
    </source>
</evidence>
<evidence type="ECO:0000256" key="4">
    <source>
        <dbReference type="ARBA" id="ARBA00022729"/>
    </source>
</evidence>
<keyword evidence="8" id="KW-1185">Reference proteome</keyword>
<dbReference type="SUPFAM" id="SSF53807">
    <property type="entry name" value="Helical backbone' metal receptor"/>
    <property type="match status" value="1"/>
</dbReference>
<comment type="subcellular location">
    <subcellularLocation>
        <location evidence="1">Cell envelope</location>
    </subcellularLocation>
</comment>
<dbReference type="RefSeq" id="WP_013177659.1">
    <property type="nucleotide sequence ID" value="NC_014221.1"/>
</dbReference>
<keyword evidence="3" id="KW-0813">Transport</keyword>
<proteinExistence type="inferred from homology"/>
<dbReference type="GO" id="GO:1901678">
    <property type="term" value="P:iron coordination entity transport"/>
    <property type="evidence" value="ECO:0007669"/>
    <property type="project" value="UniProtKB-ARBA"/>
</dbReference>
<feature type="signal peptide" evidence="5">
    <location>
        <begin position="1"/>
        <end position="20"/>
    </location>
</feature>
<evidence type="ECO:0000313" key="8">
    <source>
        <dbReference type="Proteomes" id="UP000000379"/>
    </source>
</evidence>
<evidence type="ECO:0000256" key="3">
    <source>
        <dbReference type="ARBA" id="ARBA00022448"/>
    </source>
</evidence>
<evidence type="ECO:0000259" key="6">
    <source>
        <dbReference type="PROSITE" id="PS50983"/>
    </source>
</evidence>
<dbReference type="PROSITE" id="PS50983">
    <property type="entry name" value="FE_B12_PBP"/>
    <property type="match status" value="1"/>
</dbReference>
<organism evidence="7 8">
    <name type="scientific">Truepera radiovictrix (strain DSM 17093 / CIP 108686 / LMG 22925 / RQ-24)</name>
    <dbReference type="NCBI Taxonomy" id="649638"/>
    <lineage>
        <taxon>Bacteria</taxon>
        <taxon>Thermotogati</taxon>
        <taxon>Deinococcota</taxon>
        <taxon>Deinococci</taxon>
        <taxon>Trueperales</taxon>
        <taxon>Trueperaceae</taxon>
        <taxon>Truepera</taxon>
    </lineage>
</organism>
<keyword evidence="4 5" id="KW-0732">Signal</keyword>
<dbReference type="CDD" id="cd01146">
    <property type="entry name" value="FhuD"/>
    <property type="match status" value="1"/>
</dbReference>
<evidence type="ECO:0000256" key="2">
    <source>
        <dbReference type="ARBA" id="ARBA00008814"/>
    </source>
</evidence>
<protein>
    <submittedName>
        <fullName evidence="7">Periplasmic binding protein</fullName>
    </submittedName>
</protein>
<feature type="domain" description="Fe/B12 periplasmic-binding" evidence="6">
    <location>
        <begin position="41"/>
        <end position="315"/>
    </location>
</feature>
<dbReference type="GO" id="GO:0030288">
    <property type="term" value="C:outer membrane-bounded periplasmic space"/>
    <property type="evidence" value="ECO:0007669"/>
    <property type="project" value="TreeGrafter"/>
</dbReference>
<sequence>MRHLLTLSLLLALSLGSAQAGFPVTLEHRYGATTIERPPERVVTVGAVEQDALLALGIAPVGVTEWISGDHDNGIWPWARPRLDELGGALPEVVGNTQTGVDLERVLALQPDLILGLYSAMTPEQYAQLSQIAPTVAQPAAYVDWGVPWQELTRTVGRAVGKAEEAERVVTEVEARFQAVQEAHPEFVGATAVVATPYQGIYLYGPEDLRGRLLTDLGFRLPEGLGAIAEGSFGGNLSMERIDLLDVDVLLWLDADPDAEPLANPLYRNLRVHQQGREVFLATYTDPLGAATSFVTPLSLPYLLDGLVPRLAAAIDGDPTTQVPAGETAEAGR</sequence>
<dbReference type="eggNOG" id="COG0614">
    <property type="taxonomic scope" value="Bacteria"/>
</dbReference>
<evidence type="ECO:0000313" key="7">
    <source>
        <dbReference type="EMBL" id="ADI14288.1"/>
    </source>
</evidence>